<keyword evidence="4" id="KW-1185">Reference proteome</keyword>
<evidence type="ECO:0000259" key="2">
    <source>
        <dbReference type="Pfam" id="PF13609"/>
    </source>
</evidence>
<evidence type="ECO:0000313" key="4">
    <source>
        <dbReference type="Proteomes" id="UP000480684"/>
    </source>
</evidence>
<name>A0A7C9QRQ5_9PROT</name>
<evidence type="ECO:0000313" key="3">
    <source>
        <dbReference type="EMBL" id="NFV78521.1"/>
    </source>
</evidence>
<feature type="signal peptide" evidence="1">
    <location>
        <begin position="1"/>
        <end position="24"/>
    </location>
</feature>
<dbReference type="InterPro" id="IPR023614">
    <property type="entry name" value="Porin_dom_sf"/>
</dbReference>
<feature type="chain" id="PRO_5028894630" evidence="1">
    <location>
        <begin position="25"/>
        <end position="382"/>
    </location>
</feature>
<dbReference type="Gene3D" id="2.40.160.10">
    <property type="entry name" value="Porin"/>
    <property type="match status" value="1"/>
</dbReference>
<dbReference type="EMBL" id="JAAIYP010000001">
    <property type="protein sequence ID" value="NFV78521.1"/>
    <property type="molecule type" value="Genomic_DNA"/>
</dbReference>
<dbReference type="Pfam" id="PF13609">
    <property type="entry name" value="Porin_4"/>
    <property type="match status" value="1"/>
</dbReference>
<proteinExistence type="predicted"/>
<dbReference type="InterPro" id="IPR033900">
    <property type="entry name" value="Gram_neg_porin_domain"/>
</dbReference>
<keyword evidence="1" id="KW-0732">Signal</keyword>
<accession>A0A7C9QRQ5</accession>
<dbReference type="RefSeq" id="WP_163673521.1">
    <property type="nucleotide sequence ID" value="NZ_JAAIYP010000001.1"/>
</dbReference>
<evidence type="ECO:0000256" key="1">
    <source>
        <dbReference type="SAM" id="SignalP"/>
    </source>
</evidence>
<dbReference type="AlphaFoldDB" id="A0A7C9QRQ5"/>
<feature type="domain" description="Porin" evidence="2">
    <location>
        <begin position="7"/>
        <end position="360"/>
    </location>
</feature>
<comment type="caution">
    <text evidence="3">The sequence shown here is derived from an EMBL/GenBank/DDBJ whole genome shotgun (WGS) entry which is preliminary data.</text>
</comment>
<gene>
    <name evidence="3" type="ORF">G4223_00125</name>
</gene>
<protein>
    <submittedName>
        <fullName evidence="3">Porin</fullName>
    </submittedName>
</protein>
<dbReference type="GO" id="GO:0015288">
    <property type="term" value="F:porin activity"/>
    <property type="evidence" value="ECO:0007669"/>
    <property type="project" value="InterPro"/>
</dbReference>
<dbReference type="GO" id="GO:0016020">
    <property type="term" value="C:membrane"/>
    <property type="evidence" value="ECO:0007669"/>
    <property type="project" value="InterPro"/>
</dbReference>
<sequence>MKKILVASTALVAASMLSTGAASASEKIKLELGGFSKWWVVGAWQDDSYQANNNGTAGAQGDYNSVDIKGDNEIFFSGSTTLDNGMQVGINVELEAGGTTDNTADTIDKSNVFIAGGFGKVILGSEANGTVLLHVMAPDAAGNTDSDGLLTGGLAIAKPDAVQTQVVTSIDTDGDSEGVTYVAPTFYGLTLGASYKPNSTQDNRGATNISTNSGVTAGEIYGVGGLYTNTFSGVDFKLSGGWATYDVNSPAYSTPSKGQGVNEYAFGTQIGYAGFTVGGSYRKINAEGVAGFLQGDTWDAGVQYASGPYAVSFVYFNSQAEGSITTAGEDEFTVYQVSGKYTLGAGVDVLATVGHAEYSDETNLQQNENKGWMVATGLSLQF</sequence>
<dbReference type="Proteomes" id="UP000480684">
    <property type="component" value="Unassembled WGS sequence"/>
</dbReference>
<reference evidence="3 4" key="1">
    <citation type="submission" date="2020-02" db="EMBL/GenBank/DDBJ databases">
        <authorList>
            <person name="Dziuba M."/>
            <person name="Kuznetsov B."/>
            <person name="Mardanov A."/>
            <person name="Ravin N."/>
            <person name="Grouzdev D."/>
        </authorList>
    </citation>
    <scope>NUCLEOTIDE SEQUENCE [LARGE SCALE GENOMIC DNA]</scope>
    <source>
        <strain evidence="3 4">SpK</strain>
    </source>
</reference>
<dbReference type="SUPFAM" id="SSF56935">
    <property type="entry name" value="Porins"/>
    <property type="match status" value="1"/>
</dbReference>
<organism evidence="3 4">
    <name type="scientific">Magnetospirillum aberrantis SpK</name>
    <dbReference type="NCBI Taxonomy" id="908842"/>
    <lineage>
        <taxon>Bacteria</taxon>
        <taxon>Pseudomonadati</taxon>
        <taxon>Pseudomonadota</taxon>
        <taxon>Alphaproteobacteria</taxon>
        <taxon>Rhodospirillales</taxon>
        <taxon>Rhodospirillaceae</taxon>
        <taxon>Magnetospirillum</taxon>
    </lineage>
</organism>